<dbReference type="RefSeq" id="WP_264140368.1">
    <property type="nucleotide sequence ID" value="NZ_JAOYOD010000001.1"/>
</dbReference>
<feature type="domain" description="Cyclic nucleotide-binding" evidence="1">
    <location>
        <begin position="25"/>
        <end position="145"/>
    </location>
</feature>
<dbReference type="EMBL" id="JAOYOD010000001">
    <property type="protein sequence ID" value="MCV9389450.1"/>
    <property type="molecule type" value="Genomic_DNA"/>
</dbReference>
<evidence type="ECO:0000313" key="2">
    <source>
        <dbReference type="EMBL" id="MCV9389450.1"/>
    </source>
</evidence>
<gene>
    <name evidence="2" type="ORF">N7U62_22495</name>
</gene>
<dbReference type="PROSITE" id="PS50042">
    <property type="entry name" value="CNMP_BINDING_3"/>
    <property type="match status" value="1"/>
</dbReference>
<dbReference type="InterPro" id="IPR000595">
    <property type="entry name" value="cNMP-bd_dom"/>
</dbReference>
<comment type="caution">
    <text evidence="2">The sequence shown here is derived from an EMBL/GenBank/DDBJ whole genome shotgun (WGS) entry which is preliminary data.</text>
</comment>
<dbReference type="Pfam" id="PF00027">
    <property type="entry name" value="cNMP_binding"/>
    <property type="match status" value="1"/>
</dbReference>
<dbReference type="InterPro" id="IPR014710">
    <property type="entry name" value="RmlC-like_jellyroll"/>
</dbReference>
<dbReference type="Proteomes" id="UP001300692">
    <property type="component" value="Unassembled WGS sequence"/>
</dbReference>
<dbReference type="PANTHER" id="PTHR23011">
    <property type="entry name" value="CYCLIC NUCLEOTIDE-BINDING DOMAIN CONTAINING PROTEIN"/>
    <property type="match status" value="1"/>
</dbReference>
<keyword evidence="3" id="KW-1185">Reference proteome</keyword>
<proteinExistence type="predicted"/>
<name>A0ABT3D0H0_9BACT</name>
<dbReference type="PANTHER" id="PTHR23011:SF28">
    <property type="entry name" value="CYCLIC NUCLEOTIDE-BINDING DOMAIN CONTAINING PROTEIN"/>
    <property type="match status" value="1"/>
</dbReference>
<accession>A0ABT3D0H0</accession>
<dbReference type="InterPro" id="IPR018490">
    <property type="entry name" value="cNMP-bd_dom_sf"/>
</dbReference>
<protein>
    <submittedName>
        <fullName evidence="2">Cyclic nucleotide-binding domain-containing protein</fullName>
    </submittedName>
</protein>
<evidence type="ECO:0000313" key="3">
    <source>
        <dbReference type="Proteomes" id="UP001300692"/>
    </source>
</evidence>
<organism evidence="2 3">
    <name type="scientific">Reichenbachiella ulvae</name>
    <dbReference type="NCBI Taxonomy" id="2980104"/>
    <lineage>
        <taxon>Bacteria</taxon>
        <taxon>Pseudomonadati</taxon>
        <taxon>Bacteroidota</taxon>
        <taxon>Cytophagia</taxon>
        <taxon>Cytophagales</taxon>
        <taxon>Reichenbachiellaceae</taxon>
        <taxon>Reichenbachiella</taxon>
    </lineage>
</organism>
<dbReference type="SMART" id="SM00100">
    <property type="entry name" value="cNMP"/>
    <property type="match status" value="1"/>
</dbReference>
<sequence length="174" mass="20235">MYNPFKKRYSKNELEIFSFLSNIKQFEKLNHDELALFLPYMYLRKYKQNEVVFFSGDPSHALYIVKSGVISMNIDIKGNTEELAKVYAGNSFGDNAFIEGSKRIYNTLVISEQADLYVIPQINIFEILDNHPEIKGKIMASIAELYNQYTDNVFKEYKSNFGFFQLGSVYQNNP</sequence>
<dbReference type="SUPFAM" id="SSF51206">
    <property type="entry name" value="cAMP-binding domain-like"/>
    <property type="match status" value="1"/>
</dbReference>
<dbReference type="Gene3D" id="2.60.120.10">
    <property type="entry name" value="Jelly Rolls"/>
    <property type="match status" value="1"/>
</dbReference>
<dbReference type="CDD" id="cd00038">
    <property type="entry name" value="CAP_ED"/>
    <property type="match status" value="1"/>
</dbReference>
<reference evidence="2 3" key="1">
    <citation type="submission" date="2022-10" db="EMBL/GenBank/DDBJ databases">
        <title>Comparative genomics and taxonomic characterization of three novel marine species of genus Reichenbachiella exhibiting antioxidant and polysaccharide degradation activities.</title>
        <authorList>
            <person name="Muhammad N."/>
            <person name="Lee Y.-J."/>
            <person name="Ko J."/>
            <person name="Kim S.-G."/>
        </authorList>
    </citation>
    <scope>NUCLEOTIDE SEQUENCE [LARGE SCALE GENOMIC DNA]</scope>
    <source>
        <strain evidence="2 3">ABR2-5</strain>
    </source>
</reference>
<evidence type="ECO:0000259" key="1">
    <source>
        <dbReference type="PROSITE" id="PS50042"/>
    </source>
</evidence>